<dbReference type="KEGG" id="smai:EXU30_15690"/>
<gene>
    <name evidence="3" type="ORF">EXU30_15690</name>
</gene>
<protein>
    <submittedName>
        <fullName evidence="3">Prepilin-type N-terminal cleavage/methylation domain-containing protein</fullName>
    </submittedName>
</protein>
<dbReference type="RefSeq" id="WP_130601597.1">
    <property type="nucleotide sequence ID" value="NZ_CP036200.1"/>
</dbReference>
<dbReference type="InterPro" id="IPR012902">
    <property type="entry name" value="N_methyl_site"/>
</dbReference>
<dbReference type="Gene3D" id="3.30.700.10">
    <property type="entry name" value="Glycoprotein, Type 4 Pilin"/>
    <property type="match status" value="1"/>
</dbReference>
<dbReference type="GO" id="GO:0015627">
    <property type="term" value="C:type II protein secretion system complex"/>
    <property type="evidence" value="ECO:0007669"/>
    <property type="project" value="InterPro"/>
</dbReference>
<keyword evidence="4" id="KW-1185">Reference proteome</keyword>
<keyword evidence="2" id="KW-1133">Transmembrane helix</keyword>
<accession>A0A411PKD2</accession>
<dbReference type="EMBL" id="CP036200">
    <property type="protein sequence ID" value="QBF83962.1"/>
    <property type="molecule type" value="Genomic_DNA"/>
</dbReference>
<dbReference type="OrthoDB" id="5296638at2"/>
<dbReference type="GO" id="GO:0015628">
    <property type="term" value="P:protein secretion by the type II secretion system"/>
    <property type="evidence" value="ECO:0007669"/>
    <property type="project" value="InterPro"/>
</dbReference>
<evidence type="ECO:0000313" key="4">
    <source>
        <dbReference type="Proteomes" id="UP000291106"/>
    </source>
</evidence>
<proteinExistence type="predicted"/>
<dbReference type="PANTHER" id="PTHR30093:SF47">
    <property type="entry name" value="TYPE IV PILUS NON-CORE MINOR PILIN PILE"/>
    <property type="match status" value="1"/>
</dbReference>
<dbReference type="NCBIfam" id="TIGR02532">
    <property type="entry name" value="IV_pilin_GFxxxE"/>
    <property type="match status" value="1"/>
</dbReference>
<keyword evidence="1" id="KW-0488">Methylation</keyword>
<feature type="transmembrane region" description="Helical" evidence="2">
    <location>
        <begin position="12"/>
        <end position="34"/>
    </location>
</feature>
<evidence type="ECO:0000256" key="1">
    <source>
        <dbReference type="ARBA" id="ARBA00022481"/>
    </source>
</evidence>
<dbReference type="InterPro" id="IPR045584">
    <property type="entry name" value="Pilin-like"/>
</dbReference>
<name>A0A411PKD2_9GAMM</name>
<dbReference type="PRINTS" id="PR00813">
    <property type="entry name" value="BCTERIALGSPG"/>
</dbReference>
<dbReference type="AlphaFoldDB" id="A0A411PKD2"/>
<dbReference type="Proteomes" id="UP000291106">
    <property type="component" value="Chromosome"/>
</dbReference>
<reference evidence="3 4" key="1">
    <citation type="submission" date="2019-02" db="EMBL/GenBank/DDBJ databases">
        <title>Shewanella sp. D4-2 isolated from Dokdo Island.</title>
        <authorList>
            <person name="Baek K."/>
        </authorList>
    </citation>
    <scope>NUCLEOTIDE SEQUENCE [LARGE SCALE GENOMIC DNA]</scope>
    <source>
        <strain evidence="3 4">D4-2</strain>
    </source>
</reference>
<sequence length="140" mass="15335">MTIKSHNQHGFTLIEAMITVVIIGILASIAYPSYTQFVAKGARSDALAALMNASNRQEQYYLDHKTYTNNMRRLGLNAPTNNKTHEVENGLYEVKATTANSSRFVLVAAAIGVQKTRDDACKEIQLDSDGVKSPAACWAN</sequence>
<keyword evidence="2" id="KW-0812">Transmembrane</keyword>
<organism evidence="3 4">
    <name type="scientific">Shewanella maritima</name>
    <dbReference type="NCBI Taxonomy" id="2520507"/>
    <lineage>
        <taxon>Bacteria</taxon>
        <taxon>Pseudomonadati</taxon>
        <taxon>Pseudomonadota</taxon>
        <taxon>Gammaproteobacteria</taxon>
        <taxon>Alteromonadales</taxon>
        <taxon>Shewanellaceae</taxon>
        <taxon>Shewanella</taxon>
    </lineage>
</organism>
<evidence type="ECO:0000256" key="2">
    <source>
        <dbReference type="SAM" id="Phobius"/>
    </source>
</evidence>
<dbReference type="InterPro" id="IPR000983">
    <property type="entry name" value="Bac_GSPG_pilin"/>
</dbReference>
<dbReference type="SUPFAM" id="SSF54523">
    <property type="entry name" value="Pili subunits"/>
    <property type="match status" value="1"/>
</dbReference>
<keyword evidence="2" id="KW-0472">Membrane</keyword>
<dbReference type="GO" id="GO:0043683">
    <property type="term" value="P:type IV pilus assembly"/>
    <property type="evidence" value="ECO:0007669"/>
    <property type="project" value="InterPro"/>
</dbReference>
<dbReference type="PANTHER" id="PTHR30093">
    <property type="entry name" value="GENERAL SECRETION PATHWAY PROTEIN G"/>
    <property type="match status" value="1"/>
</dbReference>
<dbReference type="Pfam" id="PF16732">
    <property type="entry name" value="ComP_DUS"/>
    <property type="match status" value="1"/>
</dbReference>
<dbReference type="PROSITE" id="PS00409">
    <property type="entry name" value="PROKAR_NTER_METHYL"/>
    <property type="match status" value="1"/>
</dbReference>
<dbReference type="InterPro" id="IPR031982">
    <property type="entry name" value="PilE-like"/>
</dbReference>
<evidence type="ECO:0000313" key="3">
    <source>
        <dbReference type="EMBL" id="QBF83962.1"/>
    </source>
</evidence>
<dbReference type="Pfam" id="PF07963">
    <property type="entry name" value="N_methyl"/>
    <property type="match status" value="1"/>
</dbReference>